<comment type="caution">
    <text evidence="2">The sequence shown here is derived from an EMBL/GenBank/DDBJ whole genome shotgun (WGS) entry which is preliminary data.</text>
</comment>
<organism evidence="2 3">
    <name type="scientific">Halopiger aswanensis</name>
    <dbReference type="NCBI Taxonomy" id="148449"/>
    <lineage>
        <taxon>Archaea</taxon>
        <taxon>Methanobacteriati</taxon>
        <taxon>Methanobacteriota</taxon>
        <taxon>Stenosarchaea group</taxon>
        <taxon>Halobacteria</taxon>
        <taxon>Halobacteriales</taxon>
        <taxon>Natrialbaceae</taxon>
        <taxon>Halopiger</taxon>
    </lineage>
</organism>
<evidence type="ECO:0000256" key="1">
    <source>
        <dbReference type="SAM" id="MobiDB-lite"/>
    </source>
</evidence>
<reference evidence="2 3" key="1">
    <citation type="submission" date="2018-09" db="EMBL/GenBank/DDBJ databases">
        <title>Genomic Encyclopedia of Archaeal and Bacterial Type Strains, Phase II (KMG-II): from individual species to whole genera.</title>
        <authorList>
            <person name="Goeker M."/>
        </authorList>
    </citation>
    <scope>NUCLEOTIDE SEQUENCE [LARGE SCALE GENOMIC DNA]</scope>
    <source>
        <strain evidence="2 3">DSM 13151</strain>
    </source>
</reference>
<evidence type="ECO:0000313" key="3">
    <source>
        <dbReference type="Proteomes" id="UP000283805"/>
    </source>
</evidence>
<gene>
    <name evidence="2" type="ORF">ATJ93_2779</name>
</gene>
<accession>A0A419WKI0</accession>
<dbReference type="AlphaFoldDB" id="A0A419WKI0"/>
<feature type="region of interest" description="Disordered" evidence="1">
    <location>
        <begin position="58"/>
        <end position="81"/>
    </location>
</feature>
<protein>
    <submittedName>
        <fullName evidence="2">Uncharacterized protein</fullName>
    </submittedName>
</protein>
<dbReference type="Proteomes" id="UP000283805">
    <property type="component" value="Unassembled WGS sequence"/>
</dbReference>
<feature type="compositionally biased region" description="Basic and acidic residues" evidence="1">
    <location>
        <begin position="64"/>
        <end position="81"/>
    </location>
</feature>
<sequence>MSIRSMIVAGRQSRIVTRAYCETCDWSYEIDDRDERPVLDRAMIEHHAETGHSVVAADASARAANERAAQDDRTTDRKRNC</sequence>
<evidence type="ECO:0000313" key="2">
    <source>
        <dbReference type="EMBL" id="RKD95916.1"/>
    </source>
</evidence>
<proteinExistence type="predicted"/>
<name>A0A419WKI0_9EURY</name>
<keyword evidence="3" id="KW-1185">Reference proteome</keyword>
<dbReference type="EMBL" id="RAPO01000002">
    <property type="protein sequence ID" value="RKD95916.1"/>
    <property type="molecule type" value="Genomic_DNA"/>
</dbReference>